<name>A0AAW2XWH1_9LAMI</name>
<protein>
    <submittedName>
        <fullName evidence="8">Ion channel POLLUX-like 2</fullName>
    </submittedName>
</protein>
<accession>A0AAW2XWH1</accession>
<dbReference type="AlphaFoldDB" id="A0AAW2XWH1"/>
<feature type="transmembrane region" description="Helical" evidence="6">
    <location>
        <begin position="146"/>
        <end position="164"/>
    </location>
</feature>
<feature type="transmembrane region" description="Helical" evidence="6">
    <location>
        <begin position="87"/>
        <end position="110"/>
    </location>
</feature>
<dbReference type="GO" id="GO:0016020">
    <property type="term" value="C:membrane"/>
    <property type="evidence" value="ECO:0007669"/>
    <property type="project" value="UniProtKB-SubCell"/>
</dbReference>
<evidence type="ECO:0000256" key="1">
    <source>
        <dbReference type="ARBA" id="ARBA00004141"/>
    </source>
</evidence>
<evidence type="ECO:0000256" key="4">
    <source>
        <dbReference type="ARBA" id="ARBA00022989"/>
    </source>
</evidence>
<sequence>MASLSSYFVVRLIHINSTNAAMNVVQESFRYAVRRFAASNPPFACMSNSLSKPTPLQLDVSLPSLQDVRWSFARLIYLFNIQLERNVATFFIVLLAACFSFVIIGGFLFFKFRGSTQSLEDCFWEAWACLCSSSTHLKQRTRIERVIGFVLAIWGILFYSRLLSTMTEQFRNNMHRLREGAQVQVLETDHIIICGVNNRLGFVLKQLNKYHEFAVRLGTATARRQRILLLSDLPRKQMDRLADNIAKDLNHIDILTKSCSLSLTKSFERAAANKARAIIILPTKEDRYEIDSDAFLSVLALQPLPLMASVPTIVEEESQSIFLLFLTMGYLDLAENVFNLCSFPHLAGLGYRQLRRGFQEAVVCGLYRDGKIYFHPNDDEVLKETDKAYDGSVGPKESILVLGWRPDVVEMIQEYDNYLGPGSVLEILSDVPLDERYKACKPASQGKLKNVQVSHRVGNPMEYNTLEDTIINIRRSFKKEEDCPFSIAVISDKEWQVGDPSRADKNSAYSLLLAESICGKLGVKVHNLVAEIVDSKLGKQITRIRPSLTYIAAEEVMSLVTAQVAENSELNEVWQDILNAEGDEIYVKDIALYMRRGENPSFNELSERANLRREVAIGYVKNNKKVINPVPKSEPLSLEATDALIVISELEGEQPVVM</sequence>
<organism evidence="8">
    <name type="scientific">Sesamum latifolium</name>
    <dbReference type="NCBI Taxonomy" id="2727402"/>
    <lineage>
        <taxon>Eukaryota</taxon>
        <taxon>Viridiplantae</taxon>
        <taxon>Streptophyta</taxon>
        <taxon>Embryophyta</taxon>
        <taxon>Tracheophyta</taxon>
        <taxon>Spermatophyta</taxon>
        <taxon>Magnoliopsida</taxon>
        <taxon>eudicotyledons</taxon>
        <taxon>Gunneridae</taxon>
        <taxon>Pentapetalae</taxon>
        <taxon>asterids</taxon>
        <taxon>lamiids</taxon>
        <taxon>Lamiales</taxon>
        <taxon>Pedaliaceae</taxon>
        <taxon>Sesamum</taxon>
    </lineage>
</organism>
<evidence type="ECO:0000256" key="5">
    <source>
        <dbReference type="ARBA" id="ARBA00023136"/>
    </source>
</evidence>
<gene>
    <name evidence="8" type="ORF">Slati_1048800</name>
</gene>
<comment type="subcellular location">
    <subcellularLocation>
        <location evidence="1">Membrane</location>
        <topology evidence="1">Multi-pass membrane protein</topology>
    </subcellularLocation>
</comment>
<feature type="domain" description="RCK N-terminal" evidence="7">
    <location>
        <begin position="396"/>
        <end position="557"/>
    </location>
</feature>
<keyword evidence="3 6" id="KW-0812">Transmembrane</keyword>
<dbReference type="PANTHER" id="PTHR31563">
    <property type="entry name" value="ION CHANNEL POLLUX-RELATED"/>
    <property type="match status" value="1"/>
</dbReference>
<dbReference type="GO" id="GO:0006813">
    <property type="term" value="P:potassium ion transport"/>
    <property type="evidence" value="ECO:0007669"/>
    <property type="project" value="InterPro"/>
</dbReference>
<dbReference type="SUPFAM" id="SSF81324">
    <property type="entry name" value="Voltage-gated potassium channels"/>
    <property type="match status" value="1"/>
</dbReference>
<feature type="domain" description="RCK N-terminal" evidence="7">
    <location>
        <begin position="188"/>
        <end position="338"/>
    </location>
</feature>
<dbReference type="Gene3D" id="3.40.50.720">
    <property type="entry name" value="NAD(P)-binding Rossmann-like Domain"/>
    <property type="match status" value="1"/>
</dbReference>
<dbReference type="Pfam" id="PF06241">
    <property type="entry name" value="Castor_Poll_mid"/>
    <property type="match status" value="1"/>
</dbReference>
<reference evidence="8" key="1">
    <citation type="submission" date="2020-06" db="EMBL/GenBank/DDBJ databases">
        <authorList>
            <person name="Li T."/>
            <person name="Hu X."/>
            <person name="Zhang T."/>
            <person name="Song X."/>
            <person name="Zhang H."/>
            <person name="Dai N."/>
            <person name="Sheng W."/>
            <person name="Hou X."/>
            <person name="Wei L."/>
        </authorList>
    </citation>
    <scope>NUCLEOTIDE SEQUENCE</scope>
    <source>
        <strain evidence="8">KEN1</strain>
        <tissue evidence="8">Leaf</tissue>
    </source>
</reference>
<dbReference type="InterPro" id="IPR044849">
    <property type="entry name" value="CASTOR/POLLUX/SYM8-like"/>
</dbReference>
<dbReference type="PANTHER" id="PTHR31563:SF13">
    <property type="entry name" value="ION CHANNEL POLLUX-LIKE 1-RELATED"/>
    <property type="match status" value="1"/>
</dbReference>
<dbReference type="EMBL" id="JACGWN010000003">
    <property type="protein sequence ID" value="KAL0457096.1"/>
    <property type="molecule type" value="Genomic_DNA"/>
</dbReference>
<dbReference type="InterPro" id="IPR003148">
    <property type="entry name" value="RCK_N"/>
</dbReference>
<evidence type="ECO:0000256" key="6">
    <source>
        <dbReference type="SAM" id="Phobius"/>
    </source>
</evidence>
<evidence type="ECO:0000256" key="2">
    <source>
        <dbReference type="ARBA" id="ARBA00008577"/>
    </source>
</evidence>
<dbReference type="PROSITE" id="PS51201">
    <property type="entry name" value="RCK_N"/>
    <property type="match status" value="2"/>
</dbReference>
<proteinExistence type="inferred from homology"/>
<evidence type="ECO:0000256" key="3">
    <source>
        <dbReference type="ARBA" id="ARBA00022692"/>
    </source>
</evidence>
<evidence type="ECO:0000259" key="7">
    <source>
        <dbReference type="PROSITE" id="PS51201"/>
    </source>
</evidence>
<keyword evidence="4 6" id="KW-1133">Transmembrane helix</keyword>
<comment type="caution">
    <text evidence="8">The sequence shown here is derived from an EMBL/GenBank/DDBJ whole genome shotgun (WGS) entry which is preliminary data.</text>
</comment>
<dbReference type="InterPro" id="IPR010420">
    <property type="entry name" value="CASTOR/POLLUX/SYM8_dom"/>
</dbReference>
<evidence type="ECO:0000313" key="8">
    <source>
        <dbReference type="EMBL" id="KAL0457096.1"/>
    </source>
</evidence>
<comment type="similarity">
    <text evidence="2">Belongs to the castor/pollux (TC 1.A.1.23) family.</text>
</comment>
<keyword evidence="5 6" id="KW-0472">Membrane</keyword>
<reference evidence="8" key="2">
    <citation type="journal article" date="2024" name="Plant">
        <title>Genomic evolution and insights into agronomic trait innovations of Sesamum species.</title>
        <authorList>
            <person name="Miao H."/>
            <person name="Wang L."/>
            <person name="Qu L."/>
            <person name="Liu H."/>
            <person name="Sun Y."/>
            <person name="Le M."/>
            <person name="Wang Q."/>
            <person name="Wei S."/>
            <person name="Zheng Y."/>
            <person name="Lin W."/>
            <person name="Duan Y."/>
            <person name="Cao H."/>
            <person name="Xiong S."/>
            <person name="Wang X."/>
            <person name="Wei L."/>
            <person name="Li C."/>
            <person name="Ma Q."/>
            <person name="Ju M."/>
            <person name="Zhao R."/>
            <person name="Li G."/>
            <person name="Mu C."/>
            <person name="Tian Q."/>
            <person name="Mei H."/>
            <person name="Zhang T."/>
            <person name="Gao T."/>
            <person name="Zhang H."/>
        </authorList>
    </citation>
    <scope>NUCLEOTIDE SEQUENCE</scope>
    <source>
        <strain evidence="8">KEN1</strain>
    </source>
</reference>